<evidence type="ECO:0000313" key="8">
    <source>
        <dbReference type="Proteomes" id="UP000035681"/>
    </source>
</evidence>
<feature type="domain" description="MPN" evidence="7">
    <location>
        <begin position="146"/>
        <end position="283"/>
    </location>
</feature>
<evidence type="ECO:0000256" key="2">
    <source>
        <dbReference type="ARBA" id="ARBA00022723"/>
    </source>
</evidence>
<dbReference type="PANTHER" id="PTHR12710">
    <property type="entry name" value="NUCLEAR PROTEIN LOCALIZATION 4"/>
    <property type="match status" value="1"/>
</dbReference>
<dbReference type="Proteomes" id="UP000035681">
    <property type="component" value="Unplaced"/>
</dbReference>
<dbReference type="PROSITE" id="PS50199">
    <property type="entry name" value="ZF_RANBP2_2"/>
    <property type="match status" value="1"/>
</dbReference>
<dbReference type="GO" id="GO:0043130">
    <property type="term" value="F:ubiquitin binding"/>
    <property type="evidence" value="ECO:0007669"/>
    <property type="project" value="TreeGrafter"/>
</dbReference>
<dbReference type="PROSITE" id="PS50249">
    <property type="entry name" value="MPN"/>
    <property type="match status" value="1"/>
</dbReference>
<evidence type="ECO:0000256" key="1">
    <source>
        <dbReference type="ARBA" id="ARBA00011025"/>
    </source>
</evidence>
<dbReference type="InterPro" id="IPR007716">
    <property type="entry name" value="NPL4_Zn-bd_put"/>
</dbReference>
<dbReference type="SMART" id="SM00320">
    <property type="entry name" value="WD40"/>
    <property type="match status" value="5"/>
</dbReference>
<dbReference type="AlphaFoldDB" id="A0AAF5DFW8"/>
<dbReference type="Pfam" id="PF05021">
    <property type="entry name" value="NPL4"/>
    <property type="match status" value="1"/>
</dbReference>
<organism evidence="8 9">
    <name type="scientific">Strongyloides stercoralis</name>
    <name type="common">Threadworm</name>
    <dbReference type="NCBI Taxonomy" id="6248"/>
    <lineage>
        <taxon>Eukaryota</taxon>
        <taxon>Metazoa</taxon>
        <taxon>Ecdysozoa</taxon>
        <taxon>Nematoda</taxon>
        <taxon>Chromadorea</taxon>
        <taxon>Rhabditida</taxon>
        <taxon>Tylenchina</taxon>
        <taxon>Panagrolaimomorpha</taxon>
        <taxon>Strongyloidoidea</taxon>
        <taxon>Strongyloididae</taxon>
        <taxon>Strongyloides</taxon>
    </lineage>
</organism>
<dbReference type="InterPro" id="IPR015943">
    <property type="entry name" value="WD40/YVTN_repeat-like_dom_sf"/>
</dbReference>
<dbReference type="InterPro" id="IPR037518">
    <property type="entry name" value="MPN"/>
</dbReference>
<dbReference type="InterPro" id="IPR036322">
    <property type="entry name" value="WD40_repeat_dom_sf"/>
</dbReference>
<evidence type="ECO:0000259" key="7">
    <source>
        <dbReference type="PROSITE" id="PS50249"/>
    </source>
</evidence>
<keyword evidence="2" id="KW-0479">Metal-binding</keyword>
<dbReference type="GO" id="GO:0008270">
    <property type="term" value="F:zinc ion binding"/>
    <property type="evidence" value="ECO:0007669"/>
    <property type="project" value="UniProtKB-KW"/>
</dbReference>
<dbReference type="CDD" id="cd08061">
    <property type="entry name" value="MPN_NPL4"/>
    <property type="match status" value="1"/>
</dbReference>
<dbReference type="SUPFAM" id="SSF90209">
    <property type="entry name" value="Ran binding protein zinc finger-like"/>
    <property type="match status" value="1"/>
</dbReference>
<reference evidence="9" key="1">
    <citation type="submission" date="2024-02" db="UniProtKB">
        <authorList>
            <consortium name="WormBaseParasite"/>
        </authorList>
    </citation>
    <scope>IDENTIFICATION</scope>
</reference>
<dbReference type="WBParaSite" id="TCONS_00010927.p1">
    <property type="protein sequence ID" value="TCONS_00010927.p1"/>
    <property type="gene ID" value="XLOC_004760"/>
</dbReference>
<dbReference type="SUPFAM" id="SSF50978">
    <property type="entry name" value="WD40 repeat-like"/>
    <property type="match status" value="1"/>
</dbReference>
<protein>
    <submittedName>
        <fullName evidence="9">MPN domain-containing protein</fullName>
    </submittedName>
</protein>
<feature type="domain" description="RanBP2-type" evidence="6">
    <location>
        <begin position="503"/>
        <end position="532"/>
    </location>
</feature>
<dbReference type="InterPro" id="IPR001680">
    <property type="entry name" value="WD40_rpt"/>
</dbReference>
<dbReference type="InterPro" id="IPR016563">
    <property type="entry name" value="Npl4"/>
</dbReference>
<dbReference type="Pfam" id="PF05020">
    <property type="entry name" value="zf-NPL4"/>
    <property type="match status" value="1"/>
</dbReference>
<evidence type="ECO:0000313" key="9">
    <source>
        <dbReference type="WBParaSite" id="TCONS_00010927.p1"/>
    </source>
</evidence>
<dbReference type="GO" id="GO:0031625">
    <property type="term" value="F:ubiquitin protein ligase binding"/>
    <property type="evidence" value="ECO:0007669"/>
    <property type="project" value="TreeGrafter"/>
</dbReference>
<dbReference type="Gene3D" id="2.130.10.10">
    <property type="entry name" value="YVTN repeat-like/Quinoprotein amine dehydrogenase"/>
    <property type="match status" value="1"/>
</dbReference>
<dbReference type="PANTHER" id="PTHR12710:SF0">
    <property type="entry name" value="NUCLEAR PROTEIN LOCALIZATION PROTEIN 4 HOMOLOG"/>
    <property type="match status" value="1"/>
</dbReference>
<sequence length="941" mass="107110">LKNNTTFAKRQKIMVLQAHDTNPFSTVDSVDAILAKEDGKIERGRTPNCIHGIRQRCSNCLPIDPYDPEYLKEKEIKHMSLHSYIRKLTDGGGRSTKSLKVLEEINCKLNVDCDAGHKPYPKGICTKCRPSTLTLNRQVYRHVDNISIENDYVANQFLNFWRKSGIQRVGYLIGVYEPFSEVPLGIKARVCAIYEPPQHGTPESVEFDDDIYEHEINELCKMLNLKKIGWIVTDLWSKNPTDGTVHCIRHPESFLVSAEECITAGYLQSKHKNKSDYSTSGYFGSKFVTLIVSGDQTNQIHFSGYQVSEQCTALVEANILCPTSHPELAYIRDKPLTETHFITEVQFVQKNEYGAEVHKDGKPLPVEFLLVDVPAGMPKNPEYTFHVPTNGQLDFPIENRIVIGETYDLSQIANIINSYGEDKYLELSTNFHFLIFLMTNDILKLSMEEMKEICSYVIKQDKEGIKTFYNTNANFKTLIELCSQAQIRVPLSNQSNSNNGSSSVSVWSCQYCTYENTGNSNDCAICGLPRYQIMSTQQAGIGSLLSLIKNNKEPNKKNFLHAAKNETKEIEDTSLKLPNIKYDFSNKPKLIELKEDCFIDKIKLKRSFMKFDNNYIRTIKFNKNGNYLLSSSQDRILRLFLFDKNINPKLSLIYEKECGGFIYDACWSKTNNVFAFTSFESPIHVYDINGECINTFKGINNFDEMDTAKCICFTNDSSNIIAGYKDKIRMFDMEKSGKQIYDINTYKKFNGGQKGIFTCIRVNPIDDNLFIGSTTGNVIGIYTLYDNSCQMLISHDYNGITWMDYSKNGQYIFIGGRKDEGISCYDTRMLGIKLYDIHRPGTHNQRIEFEIDPSGSFLFSGTTLGSLRITDLRSGSSFQNTTEFNILSTSIPSLSLHPEENFIAIGHGQRIFPNSILLDEDEKDELIENIPINNGISIYKF</sequence>
<dbReference type="Pfam" id="PF00400">
    <property type="entry name" value="WD40"/>
    <property type="match status" value="1"/>
</dbReference>
<evidence type="ECO:0000256" key="3">
    <source>
        <dbReference type="ARBA" id="ARBA00022771"/>
    </source>
</evidence>
<comment type="similarity">
    <text evidence="1">Belongs to the NPL4 family.</text>
</comment>
<dbReference type="InterPro" id="IPR007717">
    <property type="entry name" value="NPL4_C"/>
</dbReference>
<keyword evidence="4" id="KW-0862">Zinc</keyword>
<dbReference type="PROSITE" id="PS01358">
    <property type="entry name" value="ZF_RANBP2_1"/>
    <property type="match status" value="1"/>
</dbReference>
<dbReference type="InterPro" id="IPR001876">
    <property type="entry name" value="Znf_RanBP2"/>
</dbReference>
<name>A0AAF5DFW8_STRER</name>
<proteinExistence type="inferred from homology"/>
<evidence type="ECO:0000256" key="5">
    <source>
        <dbReference type="PROSITE-ProRule" id="PRU00322"/>
    </source>
</evidence>
<dbReference type="InterPro" id="IPR036443">
    <property type="entry name" value="Znf_RanBP2_sf"/>
</dbReference>
<dbReference type="GO" id="GO:0006511">
    <property type="term" value="P:ubiquitin-dependent protein catabolic process"/>
    <property type="evidence" value="ECO:0007669"/>
    <property type="project" value="InterPro"/>
</dbReference>
<accession>A0AAF5DFW8</accession>
<dbReference type="Gene3D" id="3.40.140.10">
    <property type="entry name" value="Cytidine Deaminase, domain 2"/>
    <property type="match status" value="1"/>
</dbReference>
<dbReference type="GO" id="GO:0005634">
    <property type="term" value="C:nucleus"/>
    <property type="evidence" value="ECO:0007669"/>
    <property type="project" value="TreeGrafter"/>
</dbReference>
<evidence type="ECO:0000259" key="6">
    <source>
        <dbReference type="PROSITE" id="PS50199"/>
    </source>
</evidence>
<evidence type="ECO:0000256" key="4">
    <source>
        <dbReference type="ARBA" id="ARBA00022833"/>
    </source>
</evidence>
<keyword evidence="3 5" id="KW-0863">Zinc-finger</keyword>
<keyword evidence="8" id="KW-1185">Reference proteome</keyword>